<feature type="domain" description="PRP1 splicing factor N-terminal" evidence="2">
    <location>
        <begin position="13"/>
        <end position="125"/>
    </location>
</feature>
<keyword evidence="4" id="KW-1185">Reference proteome</keyword>
<dbReference type="AlphaFoldDB" id="A0A8H4AWZ0"/>
<evidence type="ECO:0000313" key="4">
    <source>
        <dbReference type="Proteomes" id="UP000439903"/>
    </source>
</evidence>
<dbReference type="InterPro" id="IPR010491">
    <property type="entry name" value="PRP1_N"/>
</dbReference>
<dbReference type="Pfam" id="PF06424">
    <property type="entry name" value="PRP1_N"/>
    <property type="match status" value="1"/>
</dbReference>
<comment type="caution">
    <text evidence="3">The sequence shown here is derived from an EMBL/GenBank/DDBJ whole genome shotgun (WGS) entry which is preliminary data.</text>
</comment>
<name>A0A8H4AWZ0_GIGMA</name>
<sequence length="130" mass="15199">MVNCRPKHHKTIATGFITRSDTAREGPADFMILAQQEDDDDDERFQDLDDEEDDEEADKIYMKPLTKKWMNVEKLEEAREKEESEKYRAERPKIQQQFADLKRGLAAVTDDEWANLPEIGDLVGKNRNKN</sequence>
<dbReference type="EMBL" id="WTPW01000160">
    <property type="protein sequence ID" value="KAF0540928.1"/>
    <property type="molecule type" value="Genomic_DNA"/>
</dbReference>
<reference evidence="3 4" key="1">
    <citation type="journal article" date="2019" name="Environ. Microbiol.">
        <title>At the nexus of three kingdoms: the genome of the mycorrhizal fungus Gigaspora margarita provides insights into plant, endobacterial and fungal interactions.</title>
        <authorList>
            <person name="Venice F."/>
            <person name="Ghignone S."/>
            <person name="Salvioli di Fossalunga A."/>
            <person name="Amselem J."/>
            <person name="Novero M."/>
            <person name="Xianan X."/>
            <person name="Sedzielewska Toro K."/>
            <person name="Morin E."/>
            <person name="Lipzen A."/>
            <person name="Grigoriev I.V."/>
            <person name="Henrissat B."/>
            <person name="Martin F.M."/>
            <person name="Bonfante P."/>
        </authorList>
    </citation>
    <scope>NUCLEOTIDE SEQUENCE [LARGE SCALE GENOMIC DNA]</scope>
    <source>
        <strain evidence="3 4">BEG34</strain>
    </source>
</reference>
<protein>
    <submittedName>
        <fullName evidence="3">Putative pre-mRNA splicing factor prp1</fullName>
    </submittedName>
</protein>
<proteinExistence type="predicted"/>
<accession>A0A8H4AWZ0</accession>
<dbReference type="OrthoDB" id="3187696at2759"/>
<gene>
    <name evidence="3" type="ORF">F8M41_006028</name>
</gene>
<evidence type="ECO:0000313" key="3">
    <source>
        <dbReference type="EMBL" id="KAF0540928.1"/>
    </source>
</evidence>
<feature type="region of interest" description="Disordered" evidence="1">
    <location>
        <begin position="34"/>
        <end position="56"/>
    </location>
</feature>
<feature type="compositionally biased region" description="Acidic residues" evidence="1">
    <location>
        <begin position="36"/>
        <end position="56"/>
    </location>
</feature>
<organism evidence="3 4">
    <name type="scientific">Gigaspora margarita</name>
    <dbReference type="NCBI Taxonomy" id="4874"/>
    <lineage>
        <taxon>Eukaryota</taxon>
        <taxon>Fungi</taxon>
        <taxon>Fungi incertae sedis</taxon>
        <taxon>Mucoromycota</taxon>
        <taxon>Glomeromycotina</taxon>
        <taxon>Glomeromycetes</taxon>
        <taxon>Diversisporales</taxon>
        <taxon>Gigasporaceae</taxon>
        <taxon>Gigaspora</taxon>
    </lineage>
</organism>
<evidence type="ECO:0000259" key="2">
    <source>
        <dbReference type="Pfam" id="PF06424"/>
    </source>
</evidence>
<dbReference type="GO" id="GO:0000398">
    <property type="term" value="P:mRNA splicing, via spliceosome"/>
    <property type="evidence" value="ECO:0007669"/>
    <property type="project" value="InterPro"/>
</dbReference>
<dbReference type="Proteomes" id="UP000439903">
    <property type="component" value="Unassembled WGS sequence"/>
</dbReference>
<evidence type="ECO:0000256" key="1">
    <source>
        <dbReference type="SAM" id="MobiDB-lite"/>
    </source>
</evidence>